<evidence type="ECO:0000313" key="6">
    <source>
        <dbReference type="Proteomes" id="UP001620626"/>
    </source>
</evidence>
<feature type="compositionally biased region" description="Basic and acidic residues" evidence="4">
    <location>
        <begin position="17"/>
        <end position="43"/>
    </location>
</feature>
<feature type="region of interest" description="Disordered" evidence="4">
    <location>
        <begin position="171"/>
        <end position="200"/>
    </location>
</feature>
<protein>
    <submittedName>
        <fullName evidence="5">Uncharacterized protein</fullName>
    </submittedName>
</protein>
<dbReference type="InterPro" id="IPR019139">
    <property type="entry name" value="LRRFIP1/2"/>
</dbReference>
<keyword evidence="6" id="KW-1185">Reference proteome</keyword>
<feature type="region of interest" description="Disordered" evidence="4">
    <location>
        <begin position="1"/>
        <end position="43"/>
    </location>
</feature>
<feature type="compositionally biased region" description="Polar residues" evidence="4">
    <location>
        <begin position="182"/>
        <end position="197"/>
    </location>
</feature>
<feature type="region of interest" description="Disordered" evidence="4">
    <location>
        <begin position="249"/>
        <end position="270"/>
    </location>
</feature>
<evidence type="ECO:0000313" key="5">
    <source>
        <dbReference type="EMBL" id="KAL3107175.1"/>
    </source>
</evidence>
<proteinExistence type="inferred from homology"/>
<feature type="compositionally biased region" description="Basic and acidic residues" evidence="4">
    <location>
        <begin position="316"/>
        <end position="360"/>
    </location>
</feature>
<comment type="caution">
    <text evidence="5">The sequence shown here is derived from an EMBL/GenBank/DDBJ whole genome shotgun (WGS) entry which is preliminary data.</text>
</comment>
<feature type="coiled-coil region" evidence="3">
    <location>
        <begin position="75"/>
        <end position="151"/>
    </location>
</feature>
<evidence type="ECO:0000256" key="4">
    <source>
        <dbReference type="SAM" id="MobiDB-lite"/>
    </source>
</evidence>
<reference evidence="5 6" key="1">
    <citation type="submission" date="2024-10" db="EMBL/GenBank/DDBJ databases">
        <authorList>
            <person name="Kim D."/>
        </authorList>
    </citation>
    <scope>NUCLEOTIDE SEQUENCE [LARGE SCALE GENOMIC DNA]</scope>
    <source>
        <strain evidence="5">BH-2024</strain>
    </source>
</reference>
<name>A0ABD2KW53_9BILA</name>
<dbReference type="PANTHER" id="PTHR19212">
    <property type="entry name" value="LEUCINE RICH REPEAT IN FLII INTERACTING PROTEIN"/>
    <property type="match status" value="1"/>
</dbReference>
<dbReference type="PANTHER" id="PTHR19212:SF0">
    <property type="entry name" value="LD07988P"/>
    <property type="match status" value="1"/>
</dbReference>
<dbReference type="Gene3D" id="1.20.5.4090">
    <property type="match status" value="1"/>
</dbReference>
<evidence type="ECO:0000256" key="3">
    <source>
        <dbReference type="SAM" id="Coils"/>
    </source>
</evidence>
<dbReference type="Proteomes" id="UP001620626">
    <property type="component" value="Unassembled WGS sequence"/>
</dbReference>
<evidence type="ECO:0000256" key="2">
    <source>
        <dbReference type="ARBA" id="ARBA00023054"/>
    </source>
</evidence>
<comment type="similarity">
    <text evidence="1">Belongs to the LRRFIP family.</text>
</comment>
<keyword evidence="2 3" id="KW-0175">Coiled coil</keyword>
<dbReference type="AlphaFoldDB" id="A0ABD2KW53"/>
<evidence type="ECO:0000256" key="1">
    <source>
        <dbReference type="ARBA" id="ARBA00008275"/>
    </source>
</evidence>
<feature type="region of interest" description="Disordered" evidence="4">
    <location>
        <begin position="288"/>
        <end position="366"/>
    </location>
</feature>
<sequence length="366" mass="42445">MSSYSSSRRRAPASSFMEEHVLDRISREAEERSNKKRQARDEARQIRMDCLEKSIKAGDQKDYHLLADSDNLEKVTELENKYQRAMLLYTQLDNEKSALLYEIDLLKDEMEEKDVTVFQVSKENREISEELKLLRKTVEALQLQHQQMKSEISQRDRLIHEHGFVIAEQDPNDDLLQPPAAPSNSNGSTGSQPTNNAPKFDPILLSHVTLSAIEKALPGTSSVDQKVQRLVESNRKLRNQIDETEKALYNHRRRQNEHHNATGSTSSDELMQRDAMKQLAEMKLKLQEAEREKSALEGSLSRTETQLKRYKTNAEQAEKEAEETQKTNRQLKKELRDKEQALEESKETNNHLQSRLEKLRNTRRPI</sequence>
<gene>
    <name evidence="5" type="ORF">niasHT_011894</name>
</gene>
<accession>A0ABD2KW53</accession>
<organism evidence="5 6">
    <name type="scientific">Heterodera trifolii</name>
    <dbReference type="NCBI Taxonomy" id="157864"/>
    <lineage>
        <taxon>Eukaryota</taxon>
        <taxon>Metazoa</taxon>
        <taxon>Ecdysozoa</taxon>
        <taxon>Nematoda</taxon>
        <taxon>Chromadorea</taxon>
        <taxon>Rhabditida</taxon>
        <taxon>Tylenchina</taxon>
        <taxon>Tylenchomorpha</taxon>
        <taxon>Tylenchoidea</taxon>
        <taxon>Heteroderidae</taxon>
        <taxon>Heteroderinae</taxon>
        <taxon>Heterodera</taxon>
    </lineage>
</organism>
<dbReference type="Pfam" id="PF09738">
    <property type="entry name" value="LRRFIP"/>
    <property type="match status" value="1"/>
</dbReference>
<dbReference type="EMBL" id="JBICBT010000625">
    <property type="protein sequence ID" value="KAL3107175.1"/>
    <property type="molecule type" value="Genomic_DNA"/>
</dbReference>